<dbReference type="InterPro" id="IPR055934">
    <property type="entry name" value="DUF7512"/>
</dbReference>
<evidence type="ECO:0000313" key="2">
    <source>
        <dbReference type="EMBL" id="MBX0305811.1"/>
    </source>
</evidence>
<evidence type="ECO:0000256" key="1">
    <source>
        <dbReference type="SAM" id="Phobius"/>
    </source>
</evidence>
<gene>
    <name evidence="2" type="ORF">EGD98_19390</name>
</gene>
<dbReference type="AlphaFoldDB" id="A0A8J7YQ33"/>
<sequence length="53" mass="5327">MVDLAGVTAGGAGSVDAAVLIGAVLLEAVLLYVGYGAVEQVFGHRVVDRLKGE</sequence>
<protein>
    <submittedName>
        <fullName evidence="2">Uncharacterized protein</fullName>
    </submittedName>
</protein>
<keyword evidence="3" id="KW-1185">Reference proteome</keyword>
<keyword evidence="1" id="KW-0812">Transmembrane</keyword>
<dbReference type="Pfam" id="PF24352">
    <property type="entry name" value="DUF7512"/>
    <property type="match status" value="1"/>
</dbReference>
<name>A0A8J7YQ33_9EURY</name>
<keyword evidence="1" id="KW-0472">Membrane</keyword>
<proteinExistence type="predicted"/>
<dbReference type="RefSeq" id="WP_220590008.1">
    <property type="nucleotide sequence ID" value="NZ_RKLQ01000006.1"/>
</dbReference>
<evidence type="ECO:0000313" key="3">
    <source>
        <dbReference type="Proteomes" id="UP000783863"/>
    </source>
</evidence>
<dbReference type="Proteomes" id="UP000783863">
    <property type="component" value="Unassembled WGS sequence"/>
</dbReference>
<dbReference type="EMBL" id="RKLQ01000006">
    <property type="protein sequence ID" value="MBX0305811.1"/>
    <property type="molecule type" value="Genomic_DNA"/>
</dbReference>
<accession>A0A8J7YQ33</accession>
<keyword evidence="1" id="KW-1133">Transmembrane helix</keyword>
<organism evidence="2 3">
    <name type="scientific">Haloarcula salinisoli</name>
    <dbReference type="NCBI Taxonomy" id="2487746"/>
    <lineage>
        <taxon>Archaea</taxon>
        <taxon>Methanobacteriati</taxon>
        <taxon>Methanobacteriota</taxon>
        <taxon>Stenosarchaea group</taxon>
        <taxon>Halobacteria</taxon>
        <taxon>Halobacteriales</taxon>
        <taxon>Haloarculaceae</taxon>
        <taxon>Haloarcula</taxon>
    </lineage>
</organism>
<reference evidence="2" key="1">
    <citation type="submission" date="2021-06" db="EMBL/GenBank/DDBJ databases">
        <title>Halomicroarcula sp. F24A a new haloarchaeum isolated from saline soil.</title>
        <authorList>
            <person name="Duran-Viseras A."/>
            <person name="Sanchez-Porro C."/>
            <person name="Ventosa A."/>
        </authorList>
    </citation>
    <scope>NUCLEOTIDE SEQUENCE</scope>
    <source>
        <strain evidence="2">F24A</strain>
    </source>
</reference>
<feature type="transmembrane region" description="Helical" evidence="1">
    <location>
        <begin position="17"/>
        <end position="35"/>
    </location>
</feature>
<comment type="caution">
    <text evidence="2">The sequence shown here is derived from an EMBL/GenBank/DDBJ whole genome shotgun (WGS) entry which is preliminary data.</text>
</comment>